<organism evidence="2 3">
    <name type="scientific">Dillenia turbinata</name>
    <dbReference type="NCBI Taxonomy" id="194707"/>
    <lineage>
        <taxon>Eukaryota</taxon>
        <taxon>Viridiplantae</taxon>
        <taxon>Streptophyta</taxon>
        <taxon>Embryophyta</taxon>
        <taxon>Tracheophyta</taxon>
        <taxon>Spermatophyta</taxon>
        <taxon>Magnoliopsida</taxon>
        <taxon>eudicotyledons</taxon>
        <taxon>Gunneridae</taxon>
        <taxon>Pentapetalae</taxon>
        <taxon>Dilleniales</taxon>
        <taxon>Dilleniaceae</taxon>
        <taxon>Dillenia</taxon>
    </lineage>
</organism>
<protein>
    <submittedName>
        <fullName evidence="2">B-box-type zinc finger</fullName>
    </submittedName>
</protein>
<dbReference type="Pfam" id="PF00643">
    <property type="entry name" value="zf-B_box"/>
    <property type="match status" value="1"/>
</dbReference>
<evidence type="ECO:0000313" key="3">
    <source>
        <dbReference type="Proteomes" id="UP001370490"/>
    </source>
</evidence>
<evidence type="ECO:0000313" key="2">
    <source>
        <dbReference type="EMBL" id="KAK6922780.1"/>
    </source>
</evidence>
<sequence length="106" mass="12280">MDIQEATWVQETQFYKKCVTHNNNLYKYFCQQCMEQPLCVACKDSHFHHIHFIIPVLKKGQNIVLKDSMRGLIQKPTNDDGALLLGEVEREYLGKMEGAWHGLIAT</sequence>
<dbReference type="InterPro" id="IPR000315">
    <property type="entry name" value="Znf_B-box"/>
</dbReference>
<gene>
    <name evidence="2" type="ORF">RJ641_011084</name>
</gene>
<feature type="domain" description="B box-type" evidence="1">
    <location>
        <begin position="15"/>
        <end position="56"/>
    </location>
</feature>
<comment type="caution">
    <text evidence="2">The sequence shown here is derived from an EMBL/GenBank/DDBJ whole genome shotgun (WGS) entry which is preliminary data.</text>
</comment>
<evidence type="ECO:0000259" key="1">
    <source>
        <dbReference type="Pfam" id="PF00643"/>
    </source>
</evidence>
<dbReference type="AlphaFoldDB" id="A0AAN8UVH4"/>
<reference evidence="2 3" key="1">
    <citation type="submission" date="2023-12" db="EMBL/GenBank/DDBJ databases">
        <title>A high-quality genome assembly for Dillenia turbinata (Dilleniales).</title>
        <authorList>
            <person name="Chanderbali A."/>
        </authorList>
    </citation>
    <scope>NUCLEOTIDE SEQUENCE [LARGE SCALE GENOMIC DNA]</scope>
    <source>
        <strain evidence="2">LSX21</strain>
        <tissue evidence="2">Leaf</tissue>
    </source>
</reference>
<dbReference type="CDD" id="cd19756">
    <property type="entry name" value="Bbox2"/>
    <property type="match status" value="1"/>
</dbReference>
<dbReference type="EMBL" id="JBAMMX010000018">
    <property type="protein sequence ID" value="KAK6922780.1"/>
    <property type="molecule type" value="Genomic_DNA"/>
</dbReference>
<accession>A0AAN8UVH4</accession>
<dbReference type="GO" id="GO:0008270">
    <property type="term" value="F:zinc ion binding"/>
    <property type="evidence" value="ECO:0007669"/>
    <property type="project" value="InterPro"/>
</dbReference>
<proteinExistence type="predicted"/>
<name>A0AAN8UVH4_9MAGN</name>
<dbReference type="Gene3D" id="3.30.160.60">
    <property type="entry name" value="Classic Zinc Finger"/>
    <property type="match status" value="1"/>
</dbReference>
<keyword evidence="3" id="KW-1185">Reference proteome</keyword>
<dbReference type="Proteomes" id="UP001370490">
    <property type="component" value="Unassembled WGS sequence"/>
</dbReference>
<dbReference type="SUPFAM" id="SSF57845">
    <property type="entry name" value="B-box zinc-binding domain"/>
    <property type="match status" value="1"/>
</dbReference>